<dbReference type="EMBL" id="CZVI01000053">
    <property type="protein sequence ID" value="CUS94681.1"/>
    <property type="molecule type" value="Genomic_DNA"/>
</dbReference>
<gene>
    <name evidence="2" type="ORF">JGI4_00187</name>
    <name evidence="1" type="ORF">JGI8_02031</name>
</gene>
<evidence type="ECO:0000313" key="2">
    <source>
        <dbReference type="EMBL" id="CUU01097.1"/>
    </source>
</evidence>
<accession>A0A0P1MQ45</accession>
<accession>A0A0P1MGD7</accession>
<evidence type="ECO:0000313" key="3">
    <source>
        <dbReference type="Proteomes" id="UP000182011"/>
    </source>
</evidence>
<accession>A0A0S4MQR8</accession>
<keyword evidence="4" id="KW-1185">Reference proteome</keyword>
<dbReference type="RefSeq" id="WP_047134692.1">
    <property type="nucleotide sequence ID" value="NZ_CZVI01000053.1"/>
</dbReference>
<accession>A0A0P1LWH2</accession>
<accession>A0A0P1NV37</accession>
<proteinExistence type="predicted"/>
<accession>A0A0P1LRX5</accession>
<accession>A0A0P1P9K8</accession>
<reference evidence="2 3" key="2">
    <citation type="submission" date="2015-11" db="EMBL/GenBank/DDBJ databases">
        <authorList>
            <person name="Zhang Y."/>
            <person name="Guo Z."/>
        </authorList>
    </citation>
    <scope>NUCLEOTIDE SEQUENCE [LARGE SCALE GENOMIC DNA]</scope>
    <source>
        <strain evidence="2">JGI-4</strain>
    </source>
</reference>
<dbReference type="STRING" id="1633631.GCA_001442925_00187"/>
<accession>A0A0P1M580</accession>
<accession>A0A0P1NWM0</accession>
<dbReference type="Proteomes" id="UP000182011">
    <property type="component" value="Unassembled WGS sequence"/>
</dbReference>
<dbReference type="EMBL" id="FAOP01000001">
    <property type="protein sequence ID" value="CUU01097.1"/>
    <property type="molecule type" value="Genomic_DNA"/>
</dbReference>
<accession>A0A0P1LEE4</accession>
<evidence type="ECO:0000313" key="1">
    <source>
        <dbReference type="EMBL" id="CUS94681.1"/>
    </source>
</evidence>
<dbReference type="Proteomes" id="UP000182200">
    <property type="component" value="Unassembled WGS sequence"/>
</dbReference>
<dbReference type="AlphaFoldDB" id="A0A0P1MQ45"/>
<organism evidence="2 3">
    <name type="scientific">Candidatus Kryptonium thompsonii</name>
    <dbReference type="NCBI Taxonomy" id="1633631"/>
    <lineage>
        <taxon>Bacteria</taxon>
        <taxon>Pseudomonadati</taxon>
        <taxon>Candidatus Kryptoniota</taxon>
        <taxon>Candidatus Kryptonium</taxon>
    </lineage>
</organism>
<protein>
    <submittedName>
        <fullName evidence="2">Uncharacterized protein</fullName>
    </submittedName>
</protein>
<sequence>MARRIKYWIEDNGENFLSDEEWNEMMRLQKWYNSEFIWTAGKINFKRFAVFPNWENVELMMWAGEKEPVKNIIAKKFETLLSSGMSEVEALEKLEREGLIVLKRGGYIDNSIASGITRIGGNEFNAYLLCEFLLKASLIATGAEICVYDEGEFIKSGFIKIKAGEVYVYKTERTSDEKWGEMRRHKKVFSIVNPTKYANYPRLKNVIPNYNSLNKKDKLEILHDWNWLGYGNPYDFDGDDFTGFDLNKKAKAIIFLKENYRWKQ</sequence>
<accession>A0A0P1LL27</accession>
<name>A0A0P1MQ45_9BACT</name>
<evidence type="ECO:0000313" key="4">
    <source>
        <dbReference type="Proteomes" id="UP000182200"/>
    </source>
</evidence>
<reference evidence="1 4" key="1">
    <citation type="submission" date="2015-11" db="EMBL/GenBank/DDBJ databases">
        <authorList>
            <person name="Varghese N."/>
        </authorList>
    </citation>
    <scope>NUCLEOTIDE SEQUENCE [LARGE SCALE GENOMIC DNA]</scope>
    <source>
        <strain evidence="1 4">JGI-8</strain>
    </source>
</reference>